<keyword evidence="1" id="KW-0175">Coiled coil</keyword>
<organism evidence="3 4">
    <name type="scientific">Friedmanniomyces endolithicus</name>
    <dbReference type="NCBI Taxonomy" id="329885"/>
    <lineage>
        <taxon>Eukaryota</taxon>
        <taxon>Fungi</taxon>
        <taxon>Dikarya</taxon>
        <taxon>Ascomycota</taxon>
        <taxon>Pezizomycotina</taxon>
        <taxon>Dothideomycetes</taxon>
        <taxon>Dothideomycetidae</taxon>
        <taxon>Mycosphaerellales</taxon>
        <taxon>Teratosphaeriaceae</taxon>
        <taxon>Friedmanniomyces</taxon>
    </lineage>
</organism>
<accession>A0AAN6JET3</accession>
<name>A0AAN6JET3_9PEZI</name>
<evidence type="ECO:0000313" key="3">
    <source>
        <dbReference type="EMBL" id="KAK0327061.1"/>
    </source>
</evidence>
<evidence type="ECO:0000256" key="1">
    <source>
        <dbReference type="SAM" id="Coils"/>
    </source>
</evidence>
<dbReference type="Proteomes" id="UP001168146">
    <property type="component" value="Unassembled WGS sequence"/>
</dbReference>
<reference evidence="3" key="1">
    <citation type="submission" date="2021-12" db="EMBL/GenBank/DDBJ databases">
        <title>Black yeast isolated from Biological Soil Crust.</title>
        <authorList>
            <person name="Kurbessoian T."/>
        </authorList>
    </citation>
    <scope>NUCLEOTIDE SEQUENCE</scope>
    <source>
        <strain evidence="3">CCFEE 5208</strain>
    </source>
</reference>
<evidence type="ECO:0000313" key="4">
    <source>
        <dbReference type="Proteomes" id="UP001168146"/>
    </source>
</evidence>
<feature type="compositionally biased region" description="Gly residues" evidence="2">
    <location>
        <begin position="83"/>
        <end position="92"/>
    </location>
</feature>
<feature type="region of interest" description="Disordered" evidence="2">
    <location>
        <begin position="1"/>
        <end position="97"/>
    </location>
</feature>
<gene>
    <name evidence="3" type="ORF">LTR82_001823</name>
</gene>
<protein>
    <submittedName>
        <fullName evidence="3">Uncharacterized protein</fullName>
    </submittedName>
</protein>
<feature type="coiled-coil region" evidence="1">
    <location>
        <begin position="106"/>
        <end position="171"/>
    </location>
</feature>
<evidence type="ECO:0000256" key="2">
    <source>
        <dbReference type="SAM" id="MobiDB-lite"/>
    </source>
</evidence>
<proteinExistence type="predicted"/>
<dbReference type="EMBL" id="JASUXU010000003">
    <property type="protein sequence ID" value="KAK0327061.1"/>
    <property type="molecule type" value="Genomic_DNA"/>
</dbReference>
<sequence>MDGKTPIGQRSGLRGNEDDASGSVGLVGSTARRSGGERGRAKKAKKSRADEDVTQALGAAAGEIPPPYRSSAPGGEDSIAAGGRRGAGGEPEGAGPYPIECFVEVIGERNAKIRELETERKEQKAEGKEQKAEIVSLRDQLVDQDQLQRRVEQLEAANARLSRQYNRIKTNMQAEMRAVADARAGTLAWEGRLRMSVEMSRMFGGGEIEDSEYSRPGCVSLE</sequence>
<comment type="caution">
    <text evidence="3">The sequence shown here is derived from an EMBL/GenBank/DDBJ whole genome shotgun (WGS) entry which is preliminary data.</text>
</comment>
<dbReference type="AlphaFoldDB" id="A0AAN6JET3"/>